<gene>
    <name evidence="1" type="ORF">Cvel_14258</name>
</gene>
<evidence type="ECO:0000313" key="1">
    <source>
        <dbReference type="EMBL" id="CEM04314.1"/>
    </source>
</evidence>
<reference evidence="1" key="1">
    <citation type="submission" date="2014-11" db="EMBL/GenBank/DDBJ databases">
        <authorList>
            <person name="Otto D Thomas"/>
            <person name="Naeem Raeece"/>
        </authorList>
    </citation>
    <scope>NUCLEOTIDE SEQUENCE</scope>
</reference>
<organism evidence="1">
    <name type="scientific">Chromera velia CCMP2878</name>
    <dbReference type="NCBI Taxonomy" id="1169474"/>
    <lineage>
        <taxon>Eukaryota</taxon>
        <taxon>Sar</taxon>
        <taxon>Alveolata</taxon>
        <taxon>Colpodellida</taxon>
        <taxon>Chromeraceae</taxon>
        <taxon>Chromera</taxon>
    </lineage>
</organism>
<dbReference type="EMBL" id="CDMZ01000007">
    <property type="protein sequence ID" value="CEM04314.1"/>
    <property type="molecule type" value="Genomic_DNA"/>
</dbReference>
<dbReference type="VEuPathDB" id="CryptoDB:Cvel_14258"/>
<proteinExistence type="predicted"/>
<dbReference type="AlphaFoldDB" id="A0A0G4EYZ5"/>
<protein>
    <submittedName>
        <fullName evidence="1">Uncharacterized protein</fullName>
    </submittedName>
</protein>
<name>A0A0G4EYZ5_9ALVE</name>
<accession>A0A0G4EYZ5</accession>
<sequence>MVRVIFWGMDVKGIGMESREICCFHIGYNDFTGVKIGMGKCHGKGNMYSRLGDGSARRGDSFMAVEERSAVSNDSRLVSPSTFLNTLLGVNKMRGHCRAAVLGVYFGDWDSLVRIVIGKELQLGGTGLGSPIELFYYESPAGEGNMSCRSLERTRPHLIILVPQVHNRGTCNGSWVGGRREDGSRSC</sequence>